<reference evidence="1" key="1">
    <citation type="journal article" date="2020" name="Nature">
        <title>Giant virus diversity and host interactions through global metagenomics.</title>
        <authorList>
            <person name="Schulz F."/>
            <person name="Roux S."/>
            <person name="Paez-Espino D."/>
            <person name="Jungbluth S."/>
            <person name="Walsh D.A."/>
            <person name="Denef V.J."/>
            <person name="McMahon K.D."/>
            <person name="Konstantinidis K.T."/>
            <person name="Eloe-Fadrosh E.A."/>
            <person name="Kyrpides N.C."/>
            <person name="Woyke T."/>
        </authorList>
    </citation>
    <scope>NUCLEOTIDE SEQUENCE</scope>
    <source>
        <strain evidence="1">GVMAG-M-3300025860-20</strain>
    </source>
</reference>
<proteinExistence type="predicted"/>
<evidence type="ECO:0000313" key="1">
    <source>
        <dbReference type="EMBL" id="QHU01045.1"/>
    </source>
</evidence>
<dbReference type="EMBL" id="MN740334">
    <property type="protein sequence ID" value="QHU01045.1"/>
    <property type="molecule type" value="Genomic_DNA"/>
</dbReference>
<organism evidence="1">
    <name type="scientific">viral metagenome</name>
    <dbReference type="NCBI Taxonomy" id="1070528"/>
    <lineage>
        <taxon>unclassified sequences</taxon>
        <taxon>metagenomes</taxon>
        <taxon>organismal metagenomes</taxon>
    </lineage>
</organism>
<accession>A0A6C0J5P7</accession>
<name>A0A6C0J5P7_9ZZZZ</name>
<protein>
    <submittedName>
        <fullName evidence="1">Uncharacterized protein</fullName>
    </submittedName>
</protein>
<sequence>MYIYLIYYIKMINQLFRVQPSKKIIYQYCQLFGLSGIQHRKWFSREHINIQNNSAVIDELKTIYIKCKARSYLTDMDDKVAITVLRQLVKTYGYTLKTHVITRIGKRVKEYQLSKI</sequence>
<dbReference type="AlphaFoldDB" id="A0A6C0J5P7"/>